<dbReference type="EMBL" id="JAPEVB010000005">
    <property type="protein sequence ID" value="KAJ4387638.1"/>
    <property type="molecule type" value="Genomic_DNA"/>
</dbReference>
<evidence type="ECO:0000313" key="3">
    <source>
        <dbReference type="Proteomes" id="UP001140453"/>
    </source>
</evidence>
<keyword evidence="1" id="KW-0175">Coiled coil</keyword>
<sequence>MYGEDAANPAPRREGDGFALIISGFPALGKSRLTASTQEVPELTIKSGDGRKEEQARMCKLESCGLEFPVYDIDSSRYKLGREPDVPAFMDIVNQACRIPNAILLVGAKWQFRQAMQNAGIEYLRLYPKSTLKVPWLRRQDSRLQKSQIATQDAEEQVRKSSKNAAQLRQRAGALTEDGAEKRELLENAEACEREASEWLEVQEFQSTEKMRHQKLRSDMDSYWEFWMEIQDGFPGEQPGNKVVFGSTDHLTVPGCIDAVVERFALCHSRCGESGERHYLRNCVEFGPPLMEWCTDYDSLE</sequence>
<comment type="caution">
    <text evidence="2">The sequence shown here is derived from an EMBL/GenBank/DDBJ whole genome shotgun (WGS) entry which is preliminary data.</text>
</comment>
<name>A0A9W8YNS3_9PEZI</name>
<organism evidence="2 3">
    <name type="scientific">Gnomoniopsis smithogilvyi</name>
    <dbReference type="NCBI Taxonomy" id="1191159"/>
    <lineage>
        <taxon>Eukaryota</taxon>
        <taxon>Fungi</taxon>
        <taxon>Dikarya</taxon>
        <taxon>Ascomycota</taxon>
        <taxon>Pezizomycotina</taxon>
        <taxon>Sordariomycetes</taxon>
        <taxon>Sordariomycetidae</taxon>
        <taxon>Diaporthales</taxon>
        <taxon>Gnomoniaceae</taxon>
        <taxon>Gnomoniopsis</taxon>
    </lineage>
</organism>
<dbReference type="Proteomes" id="UP001140453">
    <property type="component" value="Unassembled WGS sequence"/>
</dbReference>
<feature type="coiled-coil region" evidence="1">
    <location>
        <begin position="151"/>
        <end position="202"/>
    </location>
</feature>
<keyword evidence="3" id="KW-1185">Reference proteome</keyword>
<evidence type="ECO:0000313" key="2">
    <source>
        <dbReference type="EMBL" id="KAJ4387638.1"/>
    </source>
</evidence>
<proteinExistence type="predicted"/>
<evidence type="ECO:0000256" key="1">
    <source>
        <dbReference type="SAM" id="Coils"/>
    </source>
</evidence>
<reference evidence="2" key="1">
    <citation type="submission" date="2022-10" db="EMBL/GenBank/DDBJ databases">
        <title>Tapping the CABI collections for fungal endophytes: first genome assemblies for Collariella, Neodidymelliopsis, Ascochyta clinopodiicola, Didymella pomorum, Didymosphaeria variabile, Neocosmospora piperis and Neocucurbitaria cava.</title>
        <authorList>
            <person name="Hill R."/>
        </authorList>
    </citation>
    <scope>NUCLEOTIDE SEQUENCE</scope>
    <source>
        <strain evidence="2">IMI 355082</strain>
    </source>
</reference>
<dbReference type="AlphaFoldDB" id="A0A9W8YNS3"/>
<protein>
    <submittedName>
        <fullName evidence="2">Uncharacterized protein</fullName>
    </submittedName>
</protein>
<gene>
    <name evidence="2" type="ORF">N0V93_008235</name>
</gene>
<dbReference type="OrthoDB" id="3471201at2759"/>
<accession>A0A9W8YNS3</accession>